<dbReference type="WBParaSite" id="HPBE_0001641701-mRNA-1">
    <property type="protein sequence ID" value="HPBE_0001641701-mRNA-1"/>
    <property type="gene ID" value="HPBE_0001641701"/>
</dbReference>
<feature type="region of interest" description="Disordered" evidence="1">
    <location>
        <begin position="1"/>
        <end position="21"/>
    </location>
</feature>
<evidence type="ECO:0000313" key="3">
    <source>
        <dbReference type="Proteomes" id="UP000050761"/>
    </source>
</evidence>
<name>A0A183G4H2_HELPZ</name>
<evidence type="ECO:0000256" key="1">
    <source>
        <dbReference type="SAM" id="MobiDB-lite"/>
    </source>
</evidence>
<proteinExistence type="predicted"/>
<gene>
    <name evidence="2" type="ORF">HPBE_LOCUS16416</name>
</gene>
<reference evidence="2 3" key="1">
    <citation type="submission" date="2018-11" db="EMBL/GenBank/DDBJ databases">
        <authorList>
            <consortium name="Pathogen Informatics"/>
        </authorList>
    </citation>
    <scope>NUCLEOTIDE SEQUENCE [LARGE SCALE GENOMIC DNA]</scope>
</reference>
<dbReference type="Proteomes" id="UP000050761">
    <property type="component" value="Unassembled WGS sequence"/>
</dbReference>
<evidence type="ECO:0000313" key="2">
    <source>
        <dbReference type="EMBL" id="VDP05885.1"/>
    </source>
</evidence>
<evidence type="ECO:0000313" key="4">
    <source>
        <dbReference type="WBParaSite" id="HPBE_0001641701-mRNA-1"/>
    </source>
</evidence>
<sequence length="83" mass="8423">MIRCSPVNDVPDAATESVDDVGDVDHASVATSVVTSASATSVTGRSVSDASPKYNIGLRPVLYFGNAVVGDVGGSVERVLRSA</sequence>
<keyword evidence="3" id="KW-1185">Reference proteome</keyword>
<protein>
    <submittedName>
        <fullName evidence="4">Thioredoxin reductase</fullName>
    </submittedName>
</protein>
<organism evidence="3 4">
    <name type="scientific">Heligmosomoides polygyrus</name>
    <name type="common">Parasitic roundworm</name>
    <dbReference type="NCBI Taxonomy" id="6339"/>
    <lineage>
        <taxon>Eukaryota</taxon>
        <taxon>Metazoa</taxon>
        <taxon>Ecdysozoa</taxon>
        <taxon>Nematoda</taxon>
        <taxon>Chromadorea</taxon>
        <taxon>Rhabditida</taxon>
        <taxon>Rhabditina</taxon>
        <taxon>Rhabditomorpha</taxon>
        <taxon>Strongyloidea</taxon>
        <taxon>Heligmosomidae</taxon>
        <taxon>Heligmosomoides</taxon>
    </lineage>
</organism>
<dbReference type="EMBL" id="UZAH01029406">
    <property type="protein sequence ID" value="VDP05885.1"/>
    <property type="molecule type" value="Genomic_DNA"/>
</dbReference>
<accession>A0A183G4H2</accession>
<reference evidence="4" key="2">
    <citation type="submission" date="2019-09" db="UniProtKB">
        <authorList>
            <consortium name="WormBaseParasite"/>
        </authorList>
    </citation>
    <scope>IDENTIFICATION</scope>
</reference>
<accession>A0A3P8BGP7</accession>
<dbReference type="AlphaFoldDB" id="A0A183G4H2"/>